<dbReference type="SUPFAM" id="SSF52833">
    <property type="entry name" value="Thioredoxin-like"/>
    <property type="match status" value="1"/>
</dbReference>
<organism evidence="1 2">
    <name type="scientific">Tortispora caseinolytica NRRL Y-17796</name>
    <dbReference type="NCBI Taxonomy" id="767744"/>
    <lineage>
        <taxon>Eukaryota</taxon>
        <taxon>Fungi</taxon>
        <taxon>Dikarya</taxon>
        <taxon>Ascomycota</taxon>
        <taxon>Saccharomycotina</taxon>
        <taxon>Trigonopsidomycetes</taxon>
        <taxon>Trigonopsidales</taxon>
        <taxon>Trigonopsidaceae</taxon>
        <taxon>Tortispora</taxon>
    </lineage>
</organism>
<evidence type="ECO:0000313" key="1">
    <source>
        <dbReference type="EMBL" id="ODV89251.1"/>
    </source>
</evidence>
<dbReference type="Proteomes" id="UP000095023">
    <property type="component" value="Unassembled WGS sequence"/>
</dbReference>
<evidence type="ECO:0000313" key="2">
    <source>
        <dbReference type="Proteomes" id="UP000095023"/>
    </source>
</evidence>
<dbReference type="OrthoDB" id="10257948at2759"/>
<protein>
    <recommendedName>
        <fullName evidence="3">Phosducin thioredoxin-like domain-containing protein</fullName>
    </recommendedName>
</protein>
<evidence type="ECO:0008006" key="3">
    <source>
        <dbReference type="Google" id="ProtNLM"/>
    </source>
</evidence>
<dbReference type="InterPro" id="IPR036249">
    <property type="entry name" value="Thioredoxin-like_sf"/>
</dbReference>
<dbReference type="Gene3D" id="3.40.30.10">
    <property type="entry name" value="Glutaredoxin"/>
    <property type="match status" value="1"/>
</dbReference>
<gene>
    <name evidence="1" type="ORF">CANCADRAFT_135280</name>
</gene>
<keyword evidence="2" id="KW-1185">Reference proteome</keyword>
<dbReference type="GO" id="GO:0031683">
    <property type="term" value="F:G-protein beta/gamma-subunit complex binding"/>
    <property type="evidence" value="ECO:0007669"/>
    <property type="project" value="EnsemblFungi"/>
</dbReference>
<reference evidence="2" key="1">
    <citation type="submission" date="2016-02" db="EMBL/GenBank/DDBJ databases">
        <title>Comparative genomics of biotechnologically important yeasts.</title>
        <authorList>
            <consortium name="DOE Joint Genome Institute"/>
            <person name="Riley R."/>
            <person name="Haridas S."/>
            <person name="Wolfe K.H."/>
            <person name="Lopes M.R."/>
            <person name="Hittinger C.T."/>
            <person name="Goker M."/>
            <person name="Salamov A."/>
            <person name="Wisecaver J."/>
            <person name="Long T.M."/>
            <person name="Aerts A.L."/>
            <person name="Barry K."/>
            <person name="Choi C."/>
            <person name="Clum A."/>
            <person name="Coughlan A.Y."/>
            <person name="Deshpande S."/>
            <person name="Douglass A.P."/>
            <person name="Hanson S.J."/>
            <person name="Klenk H.-P."/>
            <person name="Labutti K."/>
            <person name="Lapidus A."/>
            <person name="Lindquist E."/>
            <person name="Lipzen A."/>
            <person name="Meier-Kolthoff J.P."/>
            <person name="Ohm R.A."/>
            <person name="Otillar R.P."/>
            <person name="Pangilinan J."/>
            <person name="Peng Y."/>
            <person name="Rokas A."/>
            <person name="Rosa C.A."/>
            <person name="Scheuner C."/>
            <person name="Sibirny A.A."/>
            <person name="Slot J.C."/>
            <person name="Stielow J.B."/>
            <person name="Sun H."/>
            <person name="Kurtzman C.P."/>
            <person name="Blackwell M."/>
            <person name="Jeffries T.W."/>
            <person name="Grigoriev I.V."/>
        </authorList>
    </citation>
    <scope>NUCLEOTIDE SEQUENCE [LARGE SCALE GENOMIC DNA]</scope>
    <source>
        <strain evidence="2">NRRL Y-17796</strain>
    </source>
</reference>
<sequence length="175" mass="20315">MDPIATFKQTFEDDNSDIEIDNLLDEDVYNYESQRRDQLASHLAQLKKYRDAGNGSLVNYTNERDLMQTCIDSDRTIVHYKLNSFERCRILSEHLEKLAQKHWESKFIEISVENAPFLVAKLDIKTLPVLIGYNHQQETFKLVGFDKLGNKDSFATADLERLLVKSNLLHSDPLH</sequence>
<dbReference type="EMBL" id="KV453843">
    <property type="protein sequence ID" value="ODV89251.1"/>
    <property type="molecule type" value="Genomic_DNA"/>
</dbReference>
<dbReference type="GO" id="GO:0006457">
    <property type="term" value="P:protein folding"/>
    <property type="evidence" value="ECO:0007669"/>
    <property type="project" value="EnsemblFungi"/>
</dbReference>
<proteinExistence type="predicted"/>
<dbReference type="GO" id="GO:0071444">
    <property type="term" value="P:cellular response to pheromone"/>
    <property type="evidence" value="ECO:0007669"/>
    <property type="project" value="EnsemblFungi"/>
</dbReference>
<name>A0A1E4TBX6_9ASCO</name>
<accession>A0A1E4TBX6</accession>
<dbReference type="GO" id="GO:0045944">
    <property type="term" value="P:positive regulation of transcription by RNA polymerase II"/>
    <property type="evidence" value="ECO:0007669"/>
    <property type="project" value="EnsemblFungi"/>
</dbReference>
<dbReference type="PANTHER" id="PTHR21148">
    <property type="entry name" value="THIOREDOXIN DOMAIN-CONTAINING PROTEIN 9"/>
    <property type="match status" value="1"/>
</dbReference>
<dbReference type="AlphaFoldDB" id="A0A1E4TBX6"/>